<evidence type="ECO:0000313" key="2">
    <source>
        <dbReference type="EMBL" id="MTD93466.1"/>
    </source>
</evidence>
<sequence>MQFYAAGAVGFAVFGKDRLAMPSWFTPPVVSLAVTILAIAIYHTYVNSAPRPQSVAVNVTSDMSALDRLPPGWHT</sequence>
<protein>
    <submittedName>
        <fullName evidence="2">Uncharacterized protein</fullName>
    </submittedName>
</protein>
<evidence type="ECO:0000313" key="3">
    <source>
        <dbReference type="Proteomes" id="UP000440694"/>
    </source>
</evidence>
<name>A0A6I3KH27_9HYPH</name>
<comment type="caution">
    <text evidence="2">The sequence shown here is derived from an EMBL/GenBank/DDBJ whole genome shotgun (WGS) entry which is preliminary data.</text>
</comment>
<dbReference type="RefSeq" id="WP_154738004.1">
    <property type="nucleotide sequence ID" value="NZ_WMBQ01000001.1"/>
</dbReference>
<organism evidence="2 3">
    <name type="scientific">Hyphomicrobium album</name>
    <dbReference type="NCBI Taxonomy" id="2665159"/>
    <lineage>
        <taxon>Bacteria</taxon>
        <taxon>Pseudomonadati</taxon>
        <taxon>Pseudomonadota</taxon>
        <taxon>Alphaproteobacteria</taxon>
        <taxon>Hyphomicrobiales</taxon>
        <taxon>Hyphomicrobiaceae</taxon>
        <taxon>Hyphomicrobium</taxon>
    </lineage>
</organism>
<feature type="transmembrane region" description="Helical" evidence="1">
    <location>
        <begin position="25"/>
        <end position="45"/>
    </location>
</feature>
<keyword evidence="1" id="KW-0812">Transmembrane</keyword>
<proteinExistence type="predicted"/>
<dbReference type="Proteomes" id="UP000440694">
    <property type="component" value="Unassembled WGS sequence"/>
</dbReference>
<evidence type="ECO:0000256" key="1">
    <source>
        <dbReference type="SAM" id="Phobius"/>
    </source>
</evidence>
<dbReference type="AlphaFoldDB" id="A0A6I3KH27"/>
<accession>A0A6I3KH27</accession>
<gene>
    <name evidence="2" type="ORF">GIW81_03845</name>
</gene>
<reference evidence="2 3" key="1">
    <citation type="submission" date="2019-11" db="EMBL/GenBank/DDBJ databases">
        <title>Identification of a novel strain.</title>
        <authorList>
            <person name="Xu Q."/>
            <person name="Wang G."/>
        </authorList>
    </citation>
    <scope>NUCLEOTIDE SEQUENCE [LARGE SCALE GENOMIC DNA]</scope>
    <source>
        <strain evidence="3">xq</strain>
    </source>
</reference>
<keyword evidence="1" id="KW-0472">Membrane</keyword>
<keyword evidence="3" id="KW-1185">Reference proteome</keyword>
<keyword evidence="1" id="KW-1133">Transmembrane helix</keyword>
<dbReference type="EMBL" id="WMBQ01000001">
    <property type="protein sequence ID" value="MTD93466.1"/>
    <property type="molecule type" value="Genomic_DNA"/>
</dbReference>